<dbReference type="RefSeq" id="WP_118359706.1">
    <property type="nucleotide sequence ID" value="NZ_QRQQ01000001.1"/>
</dbReference>
<dbReference type="EMBL" id="QRQQ01000001">
    <property type="protein sequence ID" value="RHN19384.1"/>
    <property type="molecule type" value="Genomic_DNA"/>
</dbReference>
<dbReference type="Proteomes" id="UP000285652">
    <property type="component" value="Unassembled WGS sequence"/>
</dbReference>
<name>A0A415UMT0_9FIRM</name>
<keyword evidence="1" id="KW-1133">Transmembrane helix</keyword>
<dbReference type="Proteomes" id="UP000284742">
    <property type="component" value="Unassembled WGS sequence"/>
</dbReference>
<evidence type="ECO:0000313" key="2">
    <source>
        <dbReference type="EMBL" id="RHC03243.1"/>
    </source>
</evidence>
<evidence type="ECO:0000256" key="1">
    <source>
        <dbReference type="SAM" id="Phobius"/>
    </source>
</evidence>
<protein>
    <submittedName>
        <fullName evidence="3">Uncharacterized protein</fullName>
    </submittedName>
</protein>
<dbReference type="EMBL" id="QSHK01000015">
    <property type="protein sequence ID" value="RHC03243.1"/>
    <property type="molecule type" value="Genomic_DNA"/>
</dbReference>
<organism evidence="3 5">
    <name type="scientific">Dorea formicigenerans</name>
    <dbReference type="NCBI Taxonomy" id="39486"/>
    <lineage>
        <taxon>Bacteria</taxon>
        <taxon>Bacillati</taxon>
        <taxon>Bacillota</taxon>
        <taxon>Clostridia</taxon>
        <taxon>Lachnospirales</taxon>
        <taxon>Lachnospiraceae</taxon>
        <taxon>Dorea</taxon>
    </lineage>
</organism>
<evidence type="ECO:0000313" key="5">
    <source>
        <dbReference type="Proteomes" id="UP000285652"/>
    </source>
</evidence>
<feature type="transmembrane region" description="Helical" evidence="1">
    <location>
        <begin position="5"/>
        <end position="23"/>
    </location>
</feature>
<comment type="caution">
    <text evidence="3">The sequence shown here is derived from an EMBL/GenBank/DDBJ whole genome shotgun (WGS) entry which is preliminary data.</text>
</comment>
<keyword evidence="1" id="KW-0812">Transmembrane</keyword>
<proteinExistence type="predicted"/>
<reference evidence="4 5" key="1">
    <citation type="submission" date="2018-08" db="EMBL/GenBank/DDBJ databases">
        <title>A genome reference for cultivated species of the human gut microbiota.</title>
        <authorList>
            <person name="Zou Y."/>
            <person name="Xue W."/>
            <person name="Luo G."/>
        </authorList>
    </citation>
    <scope>NUCLEOTIDE SEQUENCE [LARGE SCALE GENOMIC DNA]</scope>
    <source>
        <strain evidence="3 5">AF31-13BH</strain>
        <strain evidence="2 4">AM37-5</strain>
    </source>
</reference>
<sequence length="134" mass="15979">MKKRYIIMGILICIIAFLGYLQYGREEQAVNTMVSTSDTFYKQEFDVIANKLFNLDKEKYAEELIEKAVENKYRNVRFSYDITGYPNEIVISVYSNEWSYEHNQRMYQIIYSSDNDGNNVKNNADKFKIQIYEK</sequence>
<evidence type="ECO:0000313" key="3">
    <source>
        <dbReference type="EMBL" id="RHN19384.1"/>
    </source>
</evidence>
<accession>A0A415UMT0</accession>
<gene>
    <name evidence="2" type="ORF">DW860_14740</name>
    <name evidence="3" type="ORF">DWZ24_02300</name>
</gene>
<keyword evidence="1" id="KW-0472">Membrane</keyword>
<evidence type="ECO:0000313" key="4">
    <source>
        <dbReference type="Proteomes" id="UP000284742"/>
    </source>
</evidence>
<dbReference type="AlphaFoldDB" id="A0A415UMT0"/>